<feature type="repeat" description="ANK" evidence="2">
    <location>
        <begin position="812"/>
        <end position="844"/>
    </location>
</feature>
<dbReference type="OrthoDB" id="194358at2759"/>
<evidence type="ECO:0000256" key="1">
    <source>
        <dbReference type="ARBA" id="ARBA00022737"/>
    </source>
</evidence>
<dbReference type="Pfam" id="PF22939">
    <property type="entry name" value="WHD_GPIID"/>
    <property type="match status" value="1"/>
</dbReference>
<feature type="repeat" description="ANK" evidence="2">
    <location>
        <begin position="779"/>
        <end position="811"/>
    </location>
</feature>
<dbReference type="SUPFAM" id="SSF53474">
    <property type="entry name" value="alpha/beta-Hydrolases"/>
    <property type="match status" value="1"/>
</dbReference>
<evidence type="ECO:0000256" key="2">
    <source>
        <dbReference type="PROSITE-ProRule" id="PRU00023"/>
    </source>
</evidence>
<organism evidence="5 6">
    <name type="scientific">Glutinoglossum americanum</name>
    <dbReference type="NCBI Taxonomy" id="1670608"/>
    <lineage>
        <taxon>Eukaryota</taxon>
        <taxon>Fungi</taxon>
        <taxon>Dikarya</taxon>
        <taxon>Ascomycota</taxon>
        <taxon>Pezizomycotina</taxon>
        <taxon>Geoglossomycetes</taxon>
        <taxon>Geoglossales</taxon>
        <taxon>Geoglossaceae</taxon>
        <taxon>Glutinoglossum</taxon>
    </lineage>
</organism>
<dbReference type="EMBL" id="JAGHQL010000084">
    <property type="protein sequence ID" value="KAH0541223.1"/>
    <property type="molecule type" value="Genomic_DNA"/>
</dbReference>
<dbReference type="AlphaFoldDB" id="A0A9P8L2M9"/>
<dbReference type="PANTHER" id="PTHR10039">
    <property type="entry name" value="AMELOGENIN"/>
    <property type="match status" value="1"/>
</dbReference>
<keyword evidence="6" id="KW-1185">Reference proteome</keyword>
<dbReference type="Pfam" id="PF24883">
    <property type="entry name" value="NPHP3_N"/>
    <property type="match status" value="1"/>
</dbReference>
<dbReference type="SUPFAM" id="SSF48403">
    <property type="entry name" value="Ankyrin repeat"/>
    <property type="match status" value="1"/>
</dbReference>
<dbReference type="Proteomes" id="UP000698800">
    <property type="component" value="Unassembled WGS sequence"/>
</dbReference>
<dbReference type="InterPro" id="IPR027417">
    <property type="entry name" value="P-loop_NTPase"/>
</dbReference>
<evidence type="ECO:0000259" key="3">
    <source>
        <dbReference type="Pfam" id="PF22939"/>
    </source>
</evidence>
<evidence type="ECO:0008006" key="7">
    <source>
        <dbReference type="Google" id="ProtNLM"/>
    </source>
</evidence>
<feature type="domain" description="Nephrocystin 3-like N-terminal" evidence="4">
    <location>
        <begin position="272"/>
        <end position="444"/>
    </location>
</feature>
<dbReference type="InterPro" id="IPR002110">
    <property type="entry name" value="Ankyrin_rpt"/>
</dbReference>
<feature type="repeat" description="ANK" evidence="2">
    <location>
        <begin position="955"/>
        <end position="987"/>
    </location>
</feature>
<evidence type="ECO:0000313" key="5">
    <source>
        <dbReference type="EMBL" id="KAH0541223.1"/>
    </source>
</evidence>
<keyword evidence="2" id="KW-0040">ANK repeat</keyword>
<comment type="caution">
    <text evidence="5">The sequence shown here is derived from an EMBL/GenBank/DDBJ whole genome shotgun (WGS) entry which is preliminary data.</text>
</comment>
<feature type="domain" description="GPI inositol-deacylase winged helix" evidence="3">
    <location>
        <begin position="551"/>
        <end position="634"/>
    </location>
</feature>
<dbReference type="InterPro" id="IPR029058">
    <property type="entry name" value="AB_hydrolase_fold"/>
</dbReference>
<protein>
    <recommendedName>
        <fullName evidence="7">NACHT domain-containing protein</fullName>
    </recommendedName>
</protein>
<accession>A0A9P8L2M9</accession>
<reference evidence="5" key="1">
    <citation type="submission" date="2021-03" db="EMBL/GenBank/DDBJ databases">
        <title>Comparative genomics and phylogenomic investigation of the class Geoglossomycetes provide insights into ecological specialization and systematics.</title>
        <authorList>
            <person name="Melie T."/>
            <person name="Pirro S."/>
            <person name="Miller A.N."/>
            <person name="Quandt A."/>
        </authorList>
    </citation>
    <scope>NUCLEOTIDE SEQUENCE</scope>
    <source>
        <strain evidence="5">GBOQ0MN5Z8</strain>
    </source>
</reference>
<dbReference type="InterPro" id="IPR036770">
    <property type="entry name" value="Ankyrin_rpt-contain_sf"/>
</dbReference>
<dbReference type="InterPro" id="IPR056884">
    <property type="entry name" value="NPHP3-like_N"/>
</dbReference>
<evidence type="ECO:0000259" key="4">
    <source>
        <dbReference type="Pfam" id="PF24883"/>
    </source>
</evidence>
<dbReference type="Gene3D" id="3.40.50.1820">
    <property type="entry name" value="alpha/beta hydrolase"/>
    <property type="match status" value="1"/>
</dbReference>
<dbReference type="PROSITE" id="PS50088">
    <property type="entry name" value="ANK_REPEAT"/>
    <property type="match status" value="6"/>
</dbReference>
<dbReference type="PROSITE" id="PS50297">
    <property type="entry name" value="ANK_REP_REGION"/>
    <property type="match status" value="4"/>
</dbReference>
<evidence type="ECO:0000313" key="6">
    <source>
        <dbReference type="Proteomes" id="UP000698800"/>
    </source>
</evidence>
<name>A0A9P8L2M9_9PEZI</name>
<dbReference type="SMART" id="SM00248">
    <property type="entry name" value="ANK"/>
    <property type="match status" value="10"/>
</dbReference>
<sequence length="1263" mass="140299">MADSIVALHGLNGDPVRTWSFSDNRNGEHFNIHWLKELLPYKVPRARIMTFGYHASVWANPSAMGIRENAQSLLSYLVNERQSDEEAKRPILWIGHSLGGIMIKEMFFGTPHRGSTSANWANQLVLVGRVAFKKLSNTYLKELRANSEELERISEAFIPIASRYHIISFYEELNHPTLGKLVVTKHSAVLGLPNEDVVMMNDSDHCDMCRFKSLDDPRFSLVWKRIQKLNLTNTQKQTMAKLSAIQKDCLALLSVTDIRDARDIAASSRYNGTNDWILSDETFRKWKQSSENSLLWILGGPGYGKTVLSAAILDHLDCTAEVRIENFLVTFFFWNETDHRSNNAVAMYRSTLWQLLRQQPALFRHVIPNFEIQRHQLFESVQSLTRVLTSILDDPKLPGVFLVLDAFDECDENSQHGILRNFCSLLKQGRSSTSRKLKILITSRTYDGIRGSLDEYPSIVLTPENLRTDISNYVKQRVQEIAKVRHYNVSLAAKVEEFVSSESNGMFLWASLILKDLEKTPLRAVDSKLRSPPKGLWHVYDSLLQAMHDDARETTRDILNLVITAIRPLTLHELAMVMRFQHDKKACPRYDSSLADIEGDIQLCGPILVIRDDSVHLVHQSAKDFLVAEARHAEDYPSLDYFGVKLKRGHHILAEVCLSYLSSKEFTSGPLEDVQFQYGNDAAIAAHHGKFPLLAYAAACWLQHVRLSDAPEELNPRIKLLASGATFMAWFQMYWFSREMYLPYPENFTPFHMAAHFHLPSYLEKHLLDEGVDALEPVYYGTPLHAAAWAGDNASVEILLKRNAKVDVVGGRYGTALQAAAGNGREAMVESLLRYGATVNASTMCGAHGNPLLAASLKGYHQIVRLLLKHGAHVNTYQSDGFFNLAFKTAVGKGHKRIVDRLLRADADVHAQAQGVDYGTALQKACENGQEDVVELLLTSGMETEMRKDSTQRYDFGTALQAAVSAGHVEVVRLLLDAGADIEARGERNGSALVTAASLGHSELVRILLSAGAQISQVFGGYGNALIAASANGRLDVVGELLGAGADVNHRGGYFGSALRAAATFGHVPVVDALLTAGAEDSSDGVYCGTALEAARENNQLNVVSTLLKHRLGNGSSSRSASDTTINVEELLAILDGDWRGYYFYSAGNCARDEGEVFFELKSKAAHPESATRVTITGSGEDKWGKFVIDGTAEVSSQVEFNKDYAEWGWTYKGRLSKSQQAIGGTWGRAGNDTHGTFAFHRVRDHIKKVNFRTVKAPLSVDP</sequence>
<dbReference type="SUPFAM" id="SSF52540">
    <property type="entry name" value="P-loop containing nucleoside triphosphate hydrolases"/>
    <property type="match status" value="1"/>
</dbReference>
<proteinExistence type="predicted"/>
<gene>
    <name evidence="5" type="ORF">FGG08_004279</name>
</gene>
<dbReference type="Gene3D" id="3.40.50.300">
    <property type="entry name" value="P-loop containing nucleotide triphosphate hydrolases"/>
    <property type="match status" value="1"/>
</dbReference>
<dbReference type="InterPro" id="IPR054471">
    <property type="entry name" value="GPIID_WHD"/>
</dbReference>
<keyword evidence="1" id="KW-0677">Repeat</keyword>
<feature type="repeat" description="ANK" evidence="2">
    <location>
        <begin position="847"/>
        <end position="879"/>
    </location>
</feature>
<feature type="repeat" description="ANK" evidence="2">
    <location>
        <begin position="917"/>
        <end position="949"/>
    </location>
</feature>
<dbReference type="Pfam" id="PF00023">
    <property type="entry name" value="Ank"/>
    <property type="match status" value="1"/>
</dbReference>
<dbReference type="Pfam" id="PF12796">
    <property type="entry name" value="Ank_2"/>
    <property type="match status" value="3"/>
</dbReference>
<feature type="repeat" description="ANK" evidence="2">
    <location>
        <begin position="988"/>
        <end position="1016"/>
    </location>
</feature>
<dbReference type="PANTHER" id="PTHR10039:SF14">
    <property type="entry name" value="NACHT DOMAIN-CONTAINING PROTEIN"/>
    <property type="match status" value="1"/>
</dbReference>
<dbReference type="Gene3D" id="1.25.40.20">
    <property type="entry name" value="Ankyrin repeat-containing domain"/>
    <property type="match status" value="3"/>
</dbReference>